<dbReference type="AlphaFoldDB" id="A0A084W618"/>
<keyword evidence="1" id="KW-0675">Receptor</keyword>
<gene>
    <name evidence="1" type="ORF">ZHAS_00013520</name>
</gene>
<organism evidence="1">
    <name type="scientific">Anopheles sinensis</name>
    <name type="common">Mosquito</name>
    <dbReference type="NCBI Taxonomy" id="74873"/>
    <lineage>
        <taxon>Eukaryota</taxon>
        <taxon>Metazoa</taxon>
        <taxon>Ecdysozoa</taxon>
        <taxon>Arthropoda</taxon>
        <taxon>Hexapoda</taxon>
        <taxon>Insecta</taxon>
        <taxon>Pterygota</taxon>
        <taxon>Neoptera</taxon>
        <taxon>Endopterygota</taxon>
        <taxon>Diptera</taxon>
        <taxon>Nematocera</taxon>
        <taxon>Culicoidea</taxon>
        <taxon>Culicidae</taxon>
        <taxon>Anophelinae</taxon>
        <taxon>Anopheles</taxon>
    </lineage>
</organism>
<evidence type="ECO:0000313" key="2">
    <source>
        <dbReference type="EnsemblMetazoa" id="ASIC013520-PA"/>
    </source>
</evidence>
<sequence length="99" mass="10852">MESIFTSRTAKPVRARNQSIPSTMLRARKSGGRGSMQSIDAREFLTPGPCNNDREGILQKGRNAIAIDGAVDATICETGKKWQHVVTMAFARRTTITTD</sequence>
<protein>
    <submittedName>
        <fullName evidence="1 2">TRAIL receptor2 KILLER/DR5-like protein</fullName>
    </submittedName>
</protein>
<dbReference type="EnsemblMetazoa" id="ASIC013520-RA">
    <property type="protein sequence ID" value="ASIC013520-PA"/>
    <property type="gene ID" value="ASIC013520"/>
</dbReference>
<reference evidence="1 3" key="1">
    <citation type="journal article" date="2014" name="BMC Genomics">
        <title>Genome sequence of Anopheles sinensis provides insight into genetics basis of mosquito competence for malaria parasites.</title>
        <authorList>
            <person name="Zhou D."/>
            <person name="Zhang D."/>
            <person name="Ding G."/>
            <person name="Shi L."/>
            <person name="Hou Q."/>
            <person name="Ye Y."/>
            <person name="Xu Y."/>
            <person name="Zhou H."/>
            <person name="Xiong C."/>
            <person name="Li S."/>
            <person name="Yu J."/>
            <person name="Hong S."/>
            <person name="Yu X."/>
            <person name="Zou P."/>
            <person name="Chen C."/>
            <person name="Chang X."/>
            <person name="Wang W."/>
            <person name="Lv Y."/>
            <person name="Sun Y."/>
            <person name="Ma L."/>
            <person name="Shen B."/>
            <person name="Zhu C."/>
        </authorList>
    </citation>
    <scope>NUCLEOTIDE SEQUENCE [LARGE SCALE GENOMIC DNA]</scope>
</reference>
<evidence type="ECO:0000313" key="3">
    <source>
        <dbReference type="Proteomes" id="UP000030765"/>
    </source>
</evidence>
<keyword evidence="3" id="KW-1185">Reference proteome</keyword>
<name>A0A084W618_ANOSI</name>
<dbReference type="Proteomes" id="UP000030765">
    <property type="component" value="Unassembled WGS sequence"/>
</dbReference>
<reference evidence="2" key="2">
    <citation type="submission" date="2020-05" db="UniProtKB">
        <authorList>
            <consortium name="EnsemblMetazoa"/>
        </authorList>
    </citation>
    <scope>IDENTIFICATION</scope>
</reference>
<proteinExistence type="predicted"/>
<evidence type="ECO:0000313" key="1">
    <source>
        <dbReference type="EMBL" id="KFB45662.1"/>
    </source>
</evidence>
<dbReference type="EMBL" id="ATLV01020719">
    <property type="status" value="NOT_ANNOTATED_CDS"/>
    <property type="molecule type" value="Genomic_DNA"/>
</dbReference>
<dbReference type="EMBL" id="KE525305">
    <property type="protein sequence ID" value="KFB45662.1"/>
    <property type="molecule type" value="Genomic_DNA"/>
</dbReference>
<accession>A0A084W618</accession>
<dbReference type="VEuPathDB" id="VectorBase:ASIC013520"/>